<protein>
    <submittedName>
        <fullName evidence="1">Uncharacterized protein</fullName>
    </submittedName>
</protein>
<sequence>MSDSVRKEGRQIRIWEPLSVRNWKIWAVDRFWADIREIYYRFGPSGPNVRNSSPRSWEVGRSELPSLTILQIVFLTLFVLRRSDMLIARRLLVAALALEKLLGGAFSVLAADACTFSDRGEKELRCPLVFHNNDGG</sequence>
<evidence type="ECO:0000313" key="2">
    <source>
        <dbReference type="Proteomes" id="UP001341840"/>
    </source>
</evidence>
<accession>A0ABU6SKL8</accession>
<evidence type="ECO:0000313" key="1">
    <source>
        <dbReference type="EMBL" id="MED6136936.1"/>
    </source>
</evidence>
<reference evidence="1 2" key="1">
    <citation type="journal article" date="2023" name="Plants (Basel)">
        <title>Bridging the Gap: Combining Genomics and Transcriptomics Approaches to Understand Stylosanthes scabra, an Orphan Legume from the Brazilian Caatinga.</title>
        <authorList>
            <person name="Ferreira-Neto J.R.C."/>
            <person name="da Silva M.D."/>
            <person name="Binneck E."/>
            <person name="de Melo N.F."/>
            <person name="da Silva R.H."/>
            <person name="de Melo A.L.T.M."/>
            <person name="Pandolfi V."/>
            <person name="Bustamante F.O."/>
            <person name="Brasileiro-Vidal A.C."/>
            <person name="Benko-Iseppon A.M."/>
        </authorList>
    </citation>
    <scope>NUCLEOTIDE SEQUENCE [LARGE SCALE GENOMIC DNA]</scope>
    <source>
        <tissue evidence="1">Leaves</tissue>
    </source>
</reference>
<name>A0ABU6SKL8_9FABA</name>
<proteinExistence type="predicted"/>
<gene>
    <name evidence="1" type="ORF">PIB30_060366</name>
</gene>
<dbReference type="EMBL" id="JASCZI010060948">
    <property type="protein sequence ID" value="MED6136936.1"/>
    <property type="molecule type" value="Genomic_DNA"/>
</dbReference>
<organism evidence="1 2">
    <name type="scientific">Stylosanthes scabra</name>
    <dbReference type="NCBI Taxonomy" id="79078"/>
    <lineage>
        <taxon>Eukaryota</taxon>
        <taxon>Viridiplantae</taxon>
        <taxon>Streptophyta</taxon>
        <taxon>Embryophyta</taxon>
        <taxon>Tracheophyta</taxon>
        <taxon>Spermatophyta</taxon>
        <taxon>Magnoliopsida</taxon>
        <taxon>eudicotyledons</taxon>
        <taxon>Gunneridae</taxon>
        <taxon>Pentapetalae</taxon>
        <taxon>rosids</taxon>
        <taxon>fabids</taxon>
        <taxon>Fabales</taxon>
        <taxon>Fabaceae</taxon>
        <taxon>Papilionoideae</taxon>
        <taxon>50 kb inversion clade</taxon>
        <taxon>dalbergioids sensu lato</taxon>
        <taxon>Dalbergieae</taxon>
        <taxon>Pterocarpus clade</taxon>
        <taxon>Stylosanthes</taxon>
    </lineage>
</organism>
<dbReference type="Proteomes" id="UP001341840">
    <property type="component" value="Unassembled WGS sequence"/>
</dbReference>
<keyword evidence="2" id="KW-1185">Reference proteome</keyword>
<comment type="caution">
    <text evidence="1">The sequence shown here is derived from an EMBL/GenBank/DDBJ whole genome shotgun (WGS) entry which is preliminary data.</text>
</comment>